<sequence>MEFYGWTDKNPSKLELENRELARIAAEEGIVLLKNENSLPLKNKKIAVYGVGARFTANCGLGSGSLDIRHDVNIEEGLKNAGLEITSKKWLDDYDQQQKESYQQFHDMVESKVAGLMNPVDIIGTARSYVYRYPSGREITDSDINGSDTDTAIYVLTRQAGEGNDRKLEKGDFLITDIEKVHLNKLVKSYSNTILIINVGGIIDMSFLDEINEIKAVVQYGQAGEEGGNALANLLTGKINFSGKLADTIPLRYEDIPFGDEYGYLNGSLDNEYYKEGIYVGYRYYDSFHKDVRFPFGFGLSYTSFSIETTDVKLDKTIVKLTEKVTNVGKFNGKEVVQIYVSVPGQNKEFQRLIEFTKTSEIRPNETEVIEMSFDIADCASYYEKDSCWKLESGSYLVRVGNSSRNTKIVAKLELPTSFVTVQCKNCCTLKDNFEELVSTAQIEQAEKVVVIKVDPKSFLTQKVEYKPPTFNENKEEKEFLDKLTVEEQIELLVGADLQKMTKGSFEIISAAGKTTTSLISKGLRNVIFSDGPAGLSILNELCYKADMTSVPVKVPPQYNWGFLGKELAERMCSSDGTLIYRYTTNWPVEIVLAQSWNKKILEEMGHGLSKEMNKYGVTIFLGPAMNIHRNPLCGRTFEYYSEDPILTGLLASSLINGIQNTDGNKTGVSLKHFCCNNTEDNRKHSSSNVSERALREIYLKGFEIAVRKSNPRTIMSSYNLLNHTYTANSKDLLTDILRCEWDFKGLVMTDWGSCDENCGNPALCPFAGNDLVMPGQDYCKNKIIDEYKKGNISKEEIRICASRVLHLVLNGVNETRLDNYK</sequence>
<dbReference type="PANTHER" id="PTHR42715:SF10">
    <property type="entry name" value="BETA-GLUCOSIDASE"/>
    <property type="match status" value="1"/>
</dbReference>
<dbReference type="SUPFAM" id="SSF51445">
    <property type="entry name" value="(Trans)glycosidases"/>
    <property type="match status" value="1"/>
</dbReference>
<dbReference type="Pfam" id="PF14310">
    <property type="entry name" value="Fn3-like"/>
    <property type="match status" value="1"/>
</dbReference>
<dbReference type="InterPro" id="IPR036962">
    <property type="entry name" value="Glyco_hydro_3_N_sf"/>
</dbReference>
<comment type="catalytic activity">
    <reaction evidence="1">
        <text>Hydrolysis of terminal, non-reducing beta-D-glucosyl residues with release of beta-D-glucose.</text>
        <dbReference type="EC" id="3.2.1.21"/>
    </reaction>
</comment>
<proteinExistence type="inferred from homology"/>
<dbReference type="EMBL" id="JAPFFF010000013">
    <property type="protein sequence ID" value="KAK8871512.1"/>
    <property type="molecule type" value="Genomic_DNA"/>
</dbReference>
<dbReference type="Gene3D" id="3.40.50.1700">
    <property type="entry name" value="Glycoside hydrolase family 3 C-terminal domain"/>
    <property type="match status" value="1"/>
</dbReference>
<protein>
    <recommendedName>
        <fullName evidence="3">beta-glucosidase</fullName>
        <ecNumber evidence="3">3.2.1.21</ecNumber>
    </recommendedName>
</protein>
<keyword evidence="8" id="KW-1185">Reference proteome</keyword>
<dbReference type="InterPro" id="IPR002772">
    <property type="entry name" value="Glyco_hydro_3_C"/>
</dbReference>
<dbReference type="EC" id="3.2.1.21" evidence="3"/>
<dbReference type="InterPro" id="IPR050288">
    <property type="entry name" value="Cellulose_deg_GH3"/>
</dbReference>
<organism evidence="7 8">
    <name type="scientific">Tritrichomonas musculus</name>
    <dbReference type="NCBI Taxonomy" id="1915356"/>
    <lineage>
        <taxon>Eukaryota</taxon>
        <taxon>Metamonada</taxon>
        <taxon>Parabasalia</taxon>
        <taxon>Tritrichomonadida</taxon>
        <taxon>Tritrichomonadidae</taxon>
        <taxon>Tritrichomonas</taxon>
    </lineage>
</organism>
<evidence type="ECO:0000256" key="5">
    <source>
        <dbReference type="ARBA" id="ARBA00023295"/>
    </source>
</evidence>
<evidence type="ECO:0000256" key="4">
    <source>
        <dbReference type="ARBA" id="ARBA00022801"/>
    </source>
</evidence>
<evidence type="ECO:0000256" key="3">
    <source>
        <dbReference type="ARBA" id="ARBA00012744"/>
    </source>
</evidence>
<evidence type="ECO:0000259" key="6">
    <source>
        <dbReference type="SMART" id="SM01217"/>
    </source>
</evidence>
<dbReference type="InterPro" id="IPR026891">
    <property type="entry name" value="Fn3-like"/>
</dbReference>
<comment type="similarity">
    <text evidence="2">Belongs to the glycosyl hydrolase 3 family.</text>
</comment>
<name>A0ABR2J0S6_9EUKA</name>
<dbReference type="InterPro" id="IPR036881">
    <property type="entry name" value="Glyco_hydro_3_C_sf"/>
</dbReference>
<gene>
    <name evidence="7" type="ORF">M9Y10_007241</name>
</gene>
<accession>A0ABR2J0S6</accession>
<reference evidence="7 8" key="1">
    <citation type="submission" date="2024-04" db="EMBL/GenBank/DDBJ databases">
        <title>Tritrichomonas musculus Genome.</title>
        <authorList>
            <person name="Alves-Ferreira E."/>
            <person name="Grigg M."/>
            <person name="Lorenzi H."/>
            <person name="Galac M."/>
        </authorList>
    </citation>
    <scope>NUCLEOTIDE SEQUENCE [LARGE SCALE GENOMIC DNA]</scope>
    <source>
        <strain evidence="7 8">EAF2021</strain>
    </source>
</reference>
<evidence type="ECO:0000313" key="8">
    <source>
        <dbReference type="Proteomes" id="UP001470230"/>
    </source>
</evidence>
<dbReference type="InterPro" id="IPR017853">
    <property type="entry name" value="GH"/>
</dbReference>
<dbReference type="Pfam" id="PF01915">
    <property type="entry name" value="Glyco_hydro_3_C"/>
    <property type="match status" value="1"/>
</dbReference>
<feature type="domain" description="Fibronectin type III-like" evidence="6">
    <location>
        <begin position="335"/>
        <end position="404"/>
    </location>
</feature>
<dbReference type="InterPro" id="IPR013783">
    <property type="entry name" value="Ig-like_fold"/>
</dbReference>
<dbReference type="Gene3D" id="3.20.20.300">
    <property type="entry name" value="Glycoside hydrolase, family 3, N-terminal domain"/>
    <property type="match status" value="1"/>
</dbReference>
<dbReference type="InterPro" id="IPR001764">
    <property type="entry name" value="Glyco_hydro_3_N"/>
</dbReference>
<dbReference type="Proteomes" id="UP001470230">
    <property type="component" value="Unassembled WGS sequence"/>
</dbReference>
<keyword evidence="5" id="KW-0326">Glycosidase</keyword>
<dbReference type="PANTHER" id="PTHR42715">
    <property type="entry name" value="BETA-GLUCOSIDASE"/>
    <property type="match status" value="1"/>
</dbReference>
<dbReference type="SMART" id="SM01217">
    <property type="entry name" value="Fn3_like"/>
    <property type="match status" value="1"/>
</dbReference>
<keyword evidence="4" id="KW-0378">Hydrolase</keyword>
<dbReference type="Gene3D" id="2.60.40.10">
    <property type="entry name" value="Immunoglobulins"/>
    <property type="match status" value="1"/>
</dbReference>
<evidence type="ECO:0000313" key="7">
    <source>
        <dbReference type="EMBL" id="KAK8871512.1"/>
    </source>
</evidence>
<comment type="caution">
    <text evidence="7">The sequence shown here is derived from an EMBL/GenBank/DDBJ whole genome shotgun (WGS) entry which is preliminary data.</text>
</comment>
<evidence type="ECO:0000256" key="2">
    <source>
        <dbReference type="ARBA" id="ARBA00005336"/>
    </source>
</evidence>
<dbReference type="Pfam" id="PF00933">
    <property type="entry name" value="Glyco_hydro_3"/>
    <property type="match status" value="1"/>
</dbReference>
<dbReference type="SUPFAM" id="SSF52279">
    <property type="entry name" value="Beta-D-glucan exohydrolase, C-terminal domain"/>
    <property type="match status" value="1"/>
</dbReference>
<evidence type="ECO:0000256" key="1">
    <source>
        <dbReference type="ARBA" id="ARBA00000448"/>
    </source>
</evidence>